<comment type="caution">
    <text evidence="8">The sequence shown here is derived from an EMBL/GenBank/DDBJ whole genome shotgun (WGS) entry which is preliminary data.</text>
</comment>
<dbReference type="Pfam" id="PF08282">
    <property type="entry name" value="Hydrolase_3"/>
    <property type="match status" value="1"/>
</dbReference>
<dbReference type="Gene3D" id="3.40.50.1000">
    <property type="entry name" value="HAD superfamily/HAD-like"/>
    <property type="match status" value="1"/>
</dbReference>
<feature type="binding site" evidence="7">
    <location>
        <position position="18"/>
    </location>
    <ligand>
        <name>substrate</name>
    </ligand>
</feature>
<dbReference type="NCBIfam" id="TIGR01670">
    <property type="entry name" value="KdsC-phosphatas"/>
    <property type="match status" value="1"/>
</dbReference>
<evidence type="ECO:0000256" key="1">
    <source>
        <dbReference type="ARBA" id="ARBA00001946"/>
    </source>
</evidence>
<dbReference type="STRING" id="1797995.A2242_04450"/>
<keyword evidence="5" id="KW-0378">Hydrolase</keyword>
<name>A0A1F5SKZ3_9BACT</name>
<comment type="similarity">
    <text evidence="2">Belongs to the KdsC family.</text>
</comment>
<dbReference type="SUPFAM" id="SSF56784">
    <property type="entry name" value="HAD-like"/>
    <property type="match status" value="1"/>
</dbReference>
<dbReference type="InterPro" id="IPR036412">
    <property type="entry name" value="HAD-like_sf"/>
</dbReference>
<reference evidence="8 9" key="1">
    <citation type="journal article" date="2016" name="Nat. Commun.">
        <title>Thousands of microbial genomes shed light on interconnected biogeochemical processes in an aquifer system.</title>
        <authorList>
            <person name="Anantharaman K."/>
            <person name="Brown C.T."/>
            <person name="Hug L.A."/>
            <person name="Sharon I."/>
            <person name="Castelle C.J."/>
            <person name="Probst A.J."/>
            <person name="Thomas B.C."/>
            <person name="Singh A."/>
            <person name="Wilkins M.J."/>
            <person name="Karaoz U."/>
            <person name="Brodie E.L."/>
            <person name="Williams K.H."/>
            <person name="Hubbard S.S."/>
            <person name="Banfield J.F."/>
        </authorList>
    </citation>
    <scope>NUCLEOTIDE SEQUENCE [LARGE SCALE GENOMIC DNA]</scope>
</reference>
<dbReference type="SFLD" id="SFLDG01136">
    <property type="entry name" value="C1.6:_Phosphoserine_Phosphatas"/>
    <property type="match status" value="1"/>
</dbReference>
<dbReference type="PIRSF" id="PIRSF006118">
    <property type="entry name" value="KDO8-P_Ptase"/>
    <property type="match status" value="1"/>
</dbReference>
<evidence type="ECO:0000313" key="9">
    <source>
        <dbReference type="Proteomes" id="UP000178925"/>
    </source>
</evidence>
<dbReference type="PANTHER" id="PTHR21485:SF3">
    <property type="entry name" value="N-ACYLNEURAMINATE CYTIDYLYLTRANSFERASE"/>
    <property type="match status" value="1"/>
</dbReference>
<dbReference type="SFLD" id="SFLDS00003">
    <property type="entry name" value="Haloacid_Dehalogenase"/>
    <property type="match status" value="1"/>
</dbReference>
<protein>
    <recommendedName>
        <fullName evidence="10">3-deoxy-D-manno-octulosonate 8-phosphate phosphatase</fullName>
    </recommendedName>
</protein>
<dbReference type="AlphaFoldDB" id="A0A1F5SKZ3"/>
<evidence type="ECO:0000256" key="3">
    <source>
        <dbReference type="ARBA" id="ARBA00011881"/>
    </source>
</evidence>
<keyword evidence="4 7" id="KW-0479">Metal-binding</keyword>
<evidence type="ECO:0000256" key="5">
    <source>
        <dbReference type="ARBA" id="ARBA00022801"/>
    </source>
</evidence>
<dbReference type="PANTHER" id="PTHR21485">
    <property type="entry name" value="HAD SUPERFAMILY MEMBERS CMAS AND KDSC"/>
    <property type="match status" value="1"/>
</dbReference>
<dbReference type="GO" id="GO:0046872">
    <property type="term" value="F:metal ion binding"/>
    <property type="evidence" value="ECO:0007669"/>
    <property type="project" value="UniProtKB-KW"/>
</dbReference>
<dbReference type="EMBL" id="MFGC01000025">
    <property type="protein sequence ID" value="OGF27344.1"/>
    <property type="molecule type" value="Genomic_DNA"/>
</dbReference>
<feature type="binding site" evidence="7">
    <location>
        <position position="110"/>
    </location>
    <ligand>
        <name>Mg(2+)</name>
        <dbReference type="ChEBI" id="CHEBI:18420"/>
    </ligand>
</feature>
<evidence type="ECO:0000256" key="4">
    <source>
        <dbReference type="ARBA" id="ARBA00022723"/>
    </source>
</evidence>
<evidence type="ECO:0000256" key="2">
    <source>
        <dbReference type="ARBA" id="ARBA00005893"/>
    </source>
</evidence>
<comment type="cofactor">
    <cofactor evidence="1 7">
        <name>Mg(2+)</name>
        <dbReference type="ChEBI" id="CHEBI:18420"/>
    </cofactor>
</comment>
<sequence length="164" mass="18287">MFNKKKLKNIKLFLVDVDGVLTDGGIYYFDNGIRGRRYHMHDGHFGALQRETGIVSGFCTGESDKNIANRAEKLGLRDYNIFGAEDKLAAAELLLKKNNWQFEQLAYVGDDLSDLPLLRKAGVAFSISNAITAVKQEVDYVSKKKGGEGAVREIIDIFIKGLKK</sequence>
<dbReference type="InterPro" id="IPR050793">
    <property type="entry name" value="CMP-NeuNAc_synthase"/>
</dbReference>
<organism evidence="8 9">
    <name type="scientific">Candidatus Falkowbacteria bacterium RIFOXYA2_FULL_47_9</name>
    <dbReference type="NCBI Taxonomy" id="1797995"/>
    <lineage>
        <taxon>Bacteria</taxon>
        <taxon>Candidatus Falkowiibacteriota</taxon>
    </lineage>
</organism>
<dbReference type="InterPro" id="IPR023214">
    <property type="entry name" value="HAD_sf"/>
</dbReference>
<dbReference type="GO" id="GO:0016788">
    <property type="term" value="F:hydrolase activity, acting on ester bonds"/>
    <property type="evidence" value="ECO:0007669"/>
    <property type="project" value="InterPro"/>
</dbReference>
<evidence type="ECO:0000313" key="8">
    <source>
        <dbReference type="EMBL" id="OGF27344.1"/>
    </source>
</evidence>
<evidence type="ECO:0000256" key="6">
    <source>
        <dbReference type="ARBA" id="ARBA00022842"/>
    </source>
</evidence>
<accession>A0A1F5SKZ3</accession>
<dbReference type="Proteomes" id="UP000178925">
    <property type="component" value="Unassembled WGS sequence"/>
</dbReference>
<proteinExistence type="inferred from homology"/>
<dbReference type="GO" id="GO:0008781">
    <property type="term" value="F:N-acylneuraminate cytidylyltransferase activity"/>
    <property type="evidence" value="ECO:0007669"/>
    <property type="project" value="TreeGrafter"/>
</dbReference>
<evidence type="ECO:0000256" key="7">
    <source>
        <dbReference type="PIRSR" id="PIRSR006118-2"/>
    </source>
</evidence>
<evidence type="ECO:0008006" key="10">
    <source>
        <dbReference type="Google" id="ProtNLM"/>
    </source>
</evidence>
<dbReference type="InterPro" id="IPR010023">
    <property type="entry name" value="KdsC_fam"/>
</dbReference>
<gene>
    <name evidence="8" type="ORF">A2242_04450</name>
</gene>
<comment type="subunit">
    <text evidence="3">Homotetramer.</text>
</comment>
<keyword evidence="6 7" id="KW-0460">Magnesium</keyword>
<feature type="binding site" evidence="7">
    <location>
        <position position="16"/>
    </location>
    <ligand>
        <name>Mg(2+)</name>
        <dbReference type="ChEBI" id="CHEBI:18420"/>
    </ligand>
</feature>
<dbReference type="SFLD" id="SFLDG01138">
    <property type="entry name" value="C1.6.2:_Deoxy-d-mannose-octulo"/>
    <property type="match status" value="1"/>
</dbReference>